<dbReference type="Proteomes" id="UP000008144">
    <property type="component" value="Unassembled WGS sequence"/>
</dbReference>
<feature type="region of interest" description="Disordered" evidence="8">
    <location>
        <begin position="560"/>
        <end position="590"/>
    </location>
</feature>
<evidence type="ECO:0000256" key="2">
    <source>
        <dbReference type="ARBA" id="ARBA00022692"/>
    </source>
</evidence>
<accession>F6UES8</accession>
<reference evidence="11" key="1">
    <citation type="journal article" date="2002" name="Science">
        <title>The draft genome of Ciona intestinalis: insights into chordate and vertebrate origins.</title>
        <authorList>
            <person name="Dehal P."/>
            <person name="Satou Y."/>
            <person name="Campbell R.K."/>
            <person name="Chapman J."/>
            <person name="Degnan B."/>
            <person name="De Tomaso A."/>
            <person name="Davidson B."/>
            <person name="Di Gregorio A."/>
            <person name="Gelpke M."/>
            <person name="Goodstein D.M."/>
            <person name="Harafuji N."/>
            <person name="Hastings K.E."/>
            <person name="Ho I."/>
            <person name="Hotta K."/>
            <person name="Huang W."/>
            <person name="Kawashima T."/>
            <person name="Lemaire P."/>
            <person name="Martinez D."/>
            <person name="Meinertzhagen I.A."/>
            <person name="Necula S."/>
            <person name="Nonaka M."/>
            <person name="Putnam N."/>
            <person name="Rash S."/>
            <person name="Saiga H."/>
            <person name="Satake M."/>
            <person name="Terry A."/>
            <person name="Yamada L."/>
            <person name="Wang H.G."/>
            <person name="Awazu S."/>
            <person name="Azumi K."/>
            <person name="Boore J."/>
            <person name="Branno M."/>
            <person name="Chin-Bow S."/>
            <person name="DeSantis R."/>
            <person name="Doyle S."/>
            <person name="Francino P."/>
            <person name="Keys D.N."/>
            <person name="Haga S."/>
            <person name="Hayashi H."/>
            <person name="Hino K."/>
            <person name="Imai K.S."/>
            <person name="Inaba K."/>
            <person name="Kano S."/>
            <person name="Kobayashi K."/>
            <person name="Kobayashi M."/>
            <person name="Lee B.I."/>
            <person name="Makabe K.W."/>
            <person name="Manohar C."/>
            <person name="Matassi G."/>
            <person name="Medina M."/>
            <person name="Mochizuki Y."/>
            <person name="Mount S."/>
            <person name="Morishita T."/>
            <person name="Miura S."/>
            <person name="Nakayama A."/>
            <person name="Nishizaka S."/>
            <person name="Nomoto H."/>
            <person name="Ohta F."/>
            <person name="Oishi K."/>
            <person name="Rigoutsos I."/>
            <person name="Sano M."/>
            <person name="Sasaki A."/>
            <person name="Sasakura Y."/>
            <person name="Shoguchi E."/>
            <person name="Shin-i T."/>
            <person name="Spagnuolo A."/>
            <person name="Stainier D."/>
            <person name="Suzuki M.M."/>
            <person name="Tassy O."/>
            <person name="Takatori N."/>
            <person name="Tokuoka M."/>
            <person name="Yagi K."/>
            <person name="Yoshizaki F."/>
            <person name="Wada S."/>
            <person name="Zhang C."/>
            <person name="Hyatt P.D."/>
            <person name="Larimer F."/>
            <person name="Detter C."/>
            <person name="Doggett N."/>
            <person name="Glavina T."/>
            <person name="Hawkins T."/>
            <person name="Richardson P."/>
            <person name="Lucas S."/>
            <person name="Kohara Y."/>
            <person name="Levine M."/>
            <person name="Satoh N."/>
            <person name="Rokhsar D.S."/>
        </authorList>
    </citation>
    <scope>NUCLEOTIDE SEQUENCE [LARGE SCALE GENOMIC DNA]</scope>
</reference>
<evidence type="ECO:0000256" key="1">
    <source>
        <dbReference type="ARBA" id="ARBA00004370"/>
    </source>
</evidence>
<keyword evidence="6" id="KW-1015">Disulfide bond</keyword>
<dbReference type="RefSeq" id="XP_018672569.1">
    <property type="nucleotide sequence ID" value="XM_018817024.2"/>
</dbReference>
<keyword evidence="7" id="KW-0393">Immunoglobulin domain</keyword>
<reference evidence="10" key="2">
    <citation type="submission" date="2025-08" db="UniProtKB">
        <authorList>
            <consortium name="Ensembl"/>
        </authorList>
    </citation>
    <scope>IDENTIFICATION</scope>
</reference>
<keyword evidence="3" id="KW-0732">Signal</keyword>
<evidence type="ECO:0000256" key="5">
    <source>
        <dbReference type="ARBA" id="ARBA00023136"/>
    </source>
</evidence>
<comment type="subcellular location">
    <subcellularLocation>
        <location evidence="1">Membrane</location>
    </subcellularLocation>
</comment>
<dbReference type="PANTHER" id="PTHR13869:SF24">
    <property type="entry name" value="BASEMENT MEMBRANE-SPECIFIC HEPARAN SULFATE PROTEOGLYCAN CORE PROTEIN-LIKE"/>
    <property type="match status" value="1"/>
</dbReference>
<dbReference type="KEGG" id="cin:100185655"/>
<dbReference type="PANTHER" id="PTHR13869">
    <property type="entry name" value="MYELIN P0 RELATED"/>
    <property type="match status" value="1"/>
</dbReference>
<name>A0A1W3JHR7_CIOIN</name>
<dbReference type="Ensembl" id="ENSCINT00000005252.3">
    <property type="protein sequence ID" value="ENSCINP00000005252.3"/>
    <property type="gene ID" value="ENSCING00000002578.3"/>
</dbReference>
<evidence type="ECO:0000313" key="10">
    <source>
        <dbReference type="Ensembl" id="ENSCINP00000005252.3"/>
    </source>
</evidence>
<feature type="transmembrane region" description="Helical" evidence="9">
    <location>
        <begin position="459"/>
        <end position="482"/>
    </location>
</feature>
<dbReference type="InParanoid" id="A0A1W3JHR7"/>
<dbReference type="InterPro" id="IPR000920">
    <property type="entry name" value="Myelin_P0-rel"/>
</dbReference>
<evidence type="ECO:0000256" key="8">
    <source>
        <dbReference type="SAM" id="MobiDB-lite"/>
    </source>
</evidence>
<evidence type="ECO:0000313" key="11">
    <source>
        <dbReference type="Proteomes" id="UP000008144"/>
    </source>
</evidence>
<keyword evidence="11" id="KW-1185">Reference proteome</keyword>
<dbReference type="RefSeq" id="XP_018672570.1">
    <property type="nucleotide sequence ID" value="XM_018817025.2"/>
</dbReference>
<proteinExistence type="predicted"/>
<protein>
    <submittedName>
        <fullName evidence="10">Uncharacterized LOC100185655</fullName>
    </submittedName>
</protein>
<evidence type="ECO:0000256" key="6">
    <source>
        <dbReference type="ARBA" id="ARBA00023157"/>
    </source>
</evidence>
<keyword evidence="4 9" id="KW-1133">Transmembrane helix</keyword>
<keyword evidence="2 9" id="KW-0812">Transmembrane</keyword>
<evidence type="ECO:0000256" key="7">
    <source>
        <dbReference type="ARBA" id="ARBA00023319"/>
    </source>
</evidence>
<dbReference type="GeneID" id="100185655"/>
<reference evidence="10" key="3">
    <citation type="submission" date="2025-09" db="UniProtKB">
        <authorList>
            <consortium name="Ensembl"/>
        </authorList>
    </citation>
    <scope>IDENTIFICATION</scope>
</reference>
<sequence>MRPVGFSSNCLFKRLWVQYCYTYVSLFNGVIQTKYSHQTACGYGCSALLTCAEGWLANTNITMCNEYRSWNGSLTCIREGGIDLSVESGGKVVRAIGLHWLDISATFPITGVPTCYWIYNGSFTGRSFYTSVFKCSPLSDSTSEVTCETYGTNIKTTLSFRTPLWMDQNVTLRCTGKRDAQLTVDLQECKNVTENGISVTFNSSSYLSNGSFYCPGNSWLFNSNWEYISGHKAETKCLVNAQWKSYNGLFCEPETIPTLQKIRTVSEGESLNINCNYISSLANTTYFHVGNTIYKLAKGSQLTLTNLKASDNLTPISCSTITPYTLYFNKSGRSPNYLLKVQYAPQYINATTEYRCSWQIGQTGVCRFEFASNPLADLVVISNNGNTQTELPSVLIVGGEKGKHQGSLKSANVTENDAGTYKVKITSSKFSKGITLTVIITILKDKPPVHESSTNIGEVVGLSVAGGFIVLAAAAIGIRFYILHRKLKGSGTNKRKKVETVDTVRLEDAYLEISPTAKSNVESTHMGNSKLNNDQTEYENFKDNVEVTTKEDGYTEFSLMQPEHSATKAPTNTEYEQPLKTKQPTYEQFN</sequence>
<feature type="compositionally biased region" description="Polar residues" evidence="8">
    <location>
        <begin position="568"/>
        <end position="590"/>
    </location>
</feature>
<keyword evidence="5 9" id="KW-0472">Membrane</keyword>
<evidence type="ECO:0000256" key="4">
    <source>
        <dbReference type="ARBA" id="ARBA00022989"/>
    </source>
</evidence>
<dbReference type="GO" id="GO:0016020">
    <property type="term" value="C:membrane"/>
    <property type="evidence" value="ECO:0007669"/>
    <property type="project" value="UniProtKB-SubCell"/>
</dbReference>
<organism evidence="10 11">
    <name type="scientific">Ciona intestinalis</name>
    <name type="common">Transparent sea squirt</name>
    <name type="synonym">Ascidia intestinalis</name>
    <dbReference type="NCBI Taxonomy" id="7719"/>
    <lineage>
        <taxon>Eukaryota</taxon>
        <taxon>Metazoa</taxon>
        <taxon>Chordata</taxon>
        <taxon>Tunicata</taxon>
        <taxon>Ascidiacea</taxon>
        <taxon>Phlebobranchia</taxon>
        <taxon>Cionidae</taxon>
        <taxon>Ciona</taxon>
    </lineage>
</organism>
<gene>
    <name evidence="10" type="primary">LOC100185655</name>
</gene>
<accession>A0A1W3JHR7</accession>
<dbReference type="AlphaFoldDB" id="A0A1W3JHR7"/>
<dbReference type="RefSeq" id="XP_026695803.1">
    <property type="nucleotide sequence ID" value="XM_026840002.1"/>
</dbReference>
<evidence type="ECO:0000256" key="3">
    <source>
        <dbReference type="ARBA" id="ARBA00022729"/>
    </source>
</evidence>
<evidence type="ECO:0000256" key="9">
    <source>
        <dbReference type="SAM" id="Phobius"/>
    </source>
</evidence>
<dbReference type="Gene3D" id="2.60.40.10">
    <property type="entry name" value="Immunoglobulins"/>
    <property type="match status" value="1"/>
</dbReference>
<dbReference type="InterPro" id="IPR013783">
    <property type="entry name" value="Ig-like_fold"/>
</dbReference>